<dbReference type="GO" id="GO:0055085">
    <property type="term" value="P:transmembrane transport"/>
    <property type="evidence" value="ECO:0007669"/>
    <property type="project" value="UniProtKB-UniRule"/>
</dbReference>
<feature type="domain" description="ABC3 transporter permease C-terminal" evidence="7">
    <location>
        <begin position="64"/>
        <end position="182"/>
    </location>
</feature>
<keyword evidence="2 6" id="KW-1003">Cell membrane</keyword>
<evidence type="ECO:0000256" key="2">
    <source>
        <dbReference type="ARBA" id="ARBA00022475"/>
    </source>
</evidence>
<evidence type="ECO:0000313" key="9">
    <source>
        <dbReference type="Proteomes" id="UP000824130"/>
    </source>
</evidence>
<evidence type="ECO:0000313" key="8">
    <source>
        <dbReference type="EMBL" id="HIU96186.1"/>
    </source>
</evidence>
<feature type="transmembrane region" description="Helical" evidence="6">
    <location>
        <begin position="20"/>
        <end position="42"/>
    </location>
</feature>
<feature type="transmembrane region" description="Helical" evidence="6">
    <location>
        <begin position="645"/>
        <end position="669"/>
    </location>
</feature>
<reference evidence="8" key="1">
    <citation type="submission" date="2020-10" db="EMBL/GenBank/DDBJ databases">
        <authorList>
            <person name="Gilroy R."/>
        </authorList>
    </citation>
    <scope>NUCLEOTIDE SEQUENCE</scope>
    <source>
        <strain evidence="8">ChiSjej4B22-8349</strain>
    </source>
</reference>
<feature type="transmembrane region" description="Helical" evidence="6">
    <location>
        <begin position="148"/>
        <end position="171"/>
    </location>
</feature>
<dbReference type="PANTHER" id="PTHR46795">
    <property type="entry name" value="ABC TRANSPORTER PERMEASE-RELATED-RELATED"/>
    <property type="match status" value="1"/>
</dbReference>
<gene>
    <name evidence="8" type="ORF">IAD25_05670</name>
</gene>
<feature type="transmembrane region" description="Helical" evidence="6">
    <location>
        <begin position="555"/>
        <end position="576"/>
    </location>
</feature>
<keyword evidence="5 6" id="KW-0472">Membrane</keyword>
<dbReference type="InterPro" id="IPR027022">
    <property type="entry name" value="ABC_permease_BceB-typ"/>
</dbReference>
<comment type="caution">
    <text evidence="8">The sequence shown here is derived from an EMBL/GenBank/DDBJ whole genome shotgun (WGS) entry which is preliminary data.</text>
</comment>
<evidence type="ECO:0000256" key="3">
    <source>
        <dbReference type="ARBA" id="ARBA00022692"/>
    </source>
</evidence>
<evidence type="ECO:0000256" key="5">
    <source>
        <dbReference type="ARBA" id="ARBA00023136"/>
    </source>
</evidence>
<feature type="transmembrane region" description="Helical" evidence="6">
    <location>
        <begin position="54"/>
        <end position="77"/>
    </location>
</feature>
<dbReference type="AlphaFoldDB" id="A0A9D1N782"/>
<evidence type="ECO:0000256" key="1">
    <source>
        <dbReference type="ARBA" id="ARBA00004651"/>
    </source>
</evidence>
<name>A0A9D1N782_9FIRM</name>
<feature type="transmembrane region" description="Helical" evidence="6">
    <location>
        <begin position="283"/>
        <end position="306"/>
    </location>
</feature>
<evidence type="ECO:0000256" key="6">
    <source>
        <dbReference type="PIRNR" id="PIRNR018968"/>
    </source>
</evidence>
<feature type="transmembrane region" description="Helical" evidence="6">
    <location>
        <begin position="224"/>
        <end position="253"/>
    </location>
</feature>
<comment type="subcellular location">
    <subcellularLocation>
        <location evidence="1 6">Cell membrane</location>
        <topology evidence="1 6">Multi-pass membrane protein</topology>
    </subcellularLocation>
</comment>
<keyword evidence="4 6" id="KW-1133">Transmembrane helix</keyword>
<protein>
    <submittedName>
        <fullName evidence="8">ABC transporter permease</fullName>
    </submittedName>
</protein>
<sequence length="679" mass="76883">MTRLYPSMAFTNIKNSRRTYIPYMISCIITTAIYYIICSLAGNENLVDMWGGNIIQSYMGFGQVIVSIFAFIFLFYINSFLLKRRRSEFGLYNILGLEKRHITKIILLETLYTYVITMALGVLLGILLDKLMYLILAKMLGGALPIGFYVSWSGIMKSLSLFGVIFLLILLNSVRQIYKSKPVELLRSDNMGEREPKAKWIFAVLGIICLGTGYYIAVTTTNPVAAFAMFFVAVILVIIGTYLIFTAGSIALLKLLRKNKGYYYKTKHFISVSSMMYRMKRNAVGLANICILSTMVLVMVSAVLSINVGLKDSLQQRYPEEFTMTSLADDPLNDDVTDILLNSMENNGLEPKNEVYYDDFSISAVYEEDEDRFVTDIDSYGGLSGIRAYSKIHTLVFVTLEDYNRCMGTDEKLESAGDVLVYPKDSLKTDNIDIFGMDLHVTGRLNEFMASSNAAANITNGSYVIVKDDSVMEQLLEKNLEVYGNNASFISFNYMVDVAGDAEENNDAIVNAYDEARQQIDSLHQPEGSSFENFTGSLYCRTVESESFGTDFTGLFFVGIFLGMLFLMATVLIMYYKQLTEGYEDKKRFEILQNVGMSHREVKKSINSQILIIFFLPLFTAGVHVAFDFPFIFRVLNLLGLFNLKLFALCTIGCFLVFTVFYIVVYILTSRLYYRIVKK</sequence>
<feature type="transmembrane region" description="Helical" evidence="6">
    <location>
        <begin position="610"/>
        <end position="633"/>
    </location>
</feature>
<dbReference type="EMBL" id="DVOB01000124">
    <property type="protein sequence ID" value="HIU96186.1"/>
    <property type="molecule type" value="Genomic_DNA"/>
</dbReference>
<dbReference type="GO" id="GO:0005886">
    <property type="term" value="C:plasma membrane"/>
    <property type="evidence" value="ECO:0007669"/>
    <property type="project" value="UniProtKB-SubCell"/>
</dbReference>
<accession>A0A9D1N782</accession>
<feature type="transmembrane region" description="Helical" evidence="6">
    <location>
        <begin position="200"/>
        <end position="218"/>
    </location>
</feature>
<keyword evidence="3 6" id="KW-0812">Transmembrane</keyword>
<feature type="transmembrane region" description="Helical" evidence="6">
    <location>
        <begin position="105"/>
        <end position="128"/>
    </location>
</feature>
<organism evidence="8 9">
    <name type="scientific">Candidatus Allocopromorpha excrementipullorum</name>
    <dbReference type="NCBI Taxonomy" id="2840743"/>
    <lineage>
        <taxon>Bacteria</taxon>
        <taxon>Bacillati</taxon>
        <taxon>Bacillota</taxon>
        <taxon>Clostridia</taxon>
        <taxon>Eubacteriales</taxon>
        <taxon>Eubacteriaceae</taxon>
        <taxon>Eubacteriaceae incertae sedis</taxon>
        <taxon>Candidatus Allocopromorpha</taxon>
    </lineage>
</organism>
<comment type="similarity">
    <text evidence="6">Belongs to the ABC-4 integral membrane protein family.</text>
</comment>
<proteinExistence type="inferred from homology"/>
<dbReference type="InterPro" id="IPR052536">
    <property type="entry name" value="ABC-4_Integral_Memb_Prot"/>
</dbReference>
<dbReference type="InterPro" id="IPR003838">
    <property type="entry name" value="ABC3_permease_C"/>
</dbReference>
<dbReference type="PANTHER" id="PTHR46795:SF3">
    <property type="entry name" value="ABC TRANSPORTER PERMEASE"/>
    <property type="match status" value="1"/>
</dbReference>
<evidence type="ECO:0000256" key="4">
    <source>
        <dbReference type="ARBA" id="ARBA00022989"/>
    </source>
</evidence>
<dbReference type="PIRSF" id="PIRSF018968">
    <property type="entry name" value="ABC_permease_BceB"/>
    <property type="match status" value="1"/>
</dbReference>
<dbReference type="Proteomes" id="UP000824130">
    <property type="component" value="Unassembled WGS sequence"/>
</dbReference>
<evidence type="ECO:0000259" key="7">
    <source>
        <dbReference type="Pfam" id="PF02687"/>
    </source>
</evidence>
<dbReference type="Pfam" id="PF02687">
    <property type="entry name" value="FtsX"/>
    <property type="match status" value="1"/>
</dbReference>
<keyword evidence="6" id="KW-0813">Transport</keyword>
<reference evidence="8" key="2">
    <citation type="journal article" date="2021" name="PeerJ">
        <title>Extensive microbial diversity within the chicken gut microbiome revealed by metagenomics and culture.</title>
        <authorList>
            <person name="Gilroy R."/>
            <person name="Ravi A."/>
            <person name="Getino M."/>
            <person name="Pursley I."/>
            <person name="Horton D.L."/>
            <person name="Alikhan N.F."/>
            <person name="Baker D."/>
            <person name="Gharbi K."/>
            <person name="Hall N."/>
            <person name="Watson M."/>
            <person name="Adriaenssens E.M."/>
            <person name="Foster-Nyarko E."/>
            <person name="Jarju S."/>
            <person name="Secka A."/>
            <person name="Antonio M."/>
            <person name="Oren A."/>
            <person name="Chaudhuri R.R."/>
            <person name="La Ragione R."/>
            <person name="Hildebrand F."/>
            <person name="Pallen M.J."/>
        </authorList>
    </citation>
    <scope>NUCLEOTIDE SEQUENCE</scope>
    <source>
        <strain evidence="8">ChiSjej4B22-8349</strain>
    </source>
</reference>